<proteinExistence type="predicted"/>
<evidence type="ECO:0000313" key="3">
    <source>
        <dbReference type="Proteomes" id="UP001374579"/>
    </source>
</evidence>
<evidence type="ECO:0000256" key="1">
    <source>
        <dbReference type="SAM" id="MobiDB-lite"/>
    </source>
</evidence>
<accession>A0AAN9FWW2</accession>
<protein>
    <submittedName>
        <fullName evidence="2">Uncharacterized protein</fullName>
    </submittedName>
</protein>
<organism evidence="2 3">
    <name type="scientific">Littorina saxatilis</name>
    <dbReference type="NCBI Taxonomy" id="31220"/>
    <lineage>
        <taxon>Eukaryota</taxon>
        <taxon>Metazoa</taxon>
        <taxon>Spiralia</taxon>
        <taxon>Lophotrochozoa</taxon>
        <taxon>Mollusca</taxon>
        <taxon>Gastropoda</taxon>
        <taxon>Caenogastropoda</taxon>
        <taxon>Littorinimorpha</taxon>
        <taxon>Littorinoidea</taxon>
        <taxon>Littorinidae</taxon>
        <taxon>Littorina</taxon>
    </lineage>
</organism>
<sequence length="472" mass="53084">MATDDRNFHARTLLQLARSLGAIKDTPWEKVGRLMAMCPADSGKGVYRLDVRSQDAIIALGVYFLESGLQHKLQILPYLLKILRGMAKAKWVEGPRGLNRYRLPMAECFSFCLNTILTDVAFRDKDVKDQIISAQLEVMEVLTKLVEGALKLPADTLCQYMVPILMGMCRAVGRSSDEEMPLISYLLSVHRDSRVEAPENQESQLVQQRKSFNAFRPILPRTMSTLVLNQTDLPSPTSHSLLSPPDFTTRECSSSPLETQGHGGKEGAVDEQGDPADLQFNKVGSSFTRTKPWGFEIIPEEDHLKFSSSHLQTLVGVAKRLLNKDVQKSLDSKVHEFIADANGNLTRFPYKSYSEAITVVVVTLLRDVLEQEQDLPASFMREVFDFVTELYHTGQTELEHRPHSHSDKPLEFNPYSLNVHSNAACVDLLFWAIKDEADAENLCLKLSEKISMNTEKKMLLSHTPLIFAVFSV</sequence>
<evidence type="ECO:0000313" key="2">
    <source>
        <dbReference type="EMBL" id="KAK7087994.1"/>
    </source>
</evidence>
<gene>
    <name evidence="2" type="ORF">V1264_021976</name>
</gene>
<dbReference type="AlphaFoldDB" id="A0AAN9FWW2"/>
<comment type="caution">
    <text evidence="2">The sequence shown here is derived from an EMBL/GenBank/DDBJ whole genome shotgun (WGS) entry which is preliminary data.</text>
</comment>
<dbReference type="Proteomes" id="UP001374579">
    <property type="component" value="Unassembled WGS sequence"/>
</dbReference>
<reference evidence="2 3" key="1">
    <citation type="submission" date="2024-02" db="EMBL/GenBank/DDBJ databases">
        <title>Chromosome-scale genome assembly of the rough periwinkle Littorina saxatilis.</title>
        <authorList>
            <person name="De Jode A."/>
            <person name="Faria R."/>
            <person name="Formenti G."/>
            <person name="Sims Y."/>
            <person name="Smith T.P."/>
            <person name="Tracey A."/>
            <person name="Wood J.M.D."/>
            <person name="Zagrodzka Z.B."/>
            <person name="Johannesson K."/>
            <person name="Butlin R.K."/>
            <person name="Leder E.H."/>
        </authorList>
    </citation>
    <scope>NUCLEOTIDE SEQUENCE [LARGE SCALE GENOMIC DNA]</scope>
    <source>
        <strain evidence="2">Snail1</strain>
        <tissue evidence="2">Muscle</tissue>
    </source>
</reference>
<feature type="region of interest" description="Disordered" evidence="1">
    <location>
        <begin position="235"/>
        <end position="274"/>
    </location>
</feature>
<dbReference type="EMBL" id="JBAMIC010004070">
    <property type="protein sequence ID" value="KAK7087994.1"/>
    <property type="molecule type" value="Genomic_DNA"/>
</dbReference>
<feature type="compositionally biased region" description="Low complexity" evidence="1">
    <location>
        <begin position="235"/>
        <end position="245"/>
    </location>
</feature>
<keyword evidence="3" id="KW-1185">Reference proteome</keyword>
<name>A0AAN9FWW2_9CAEN</name>